<evidence type="ECO:0000256" key="5">
    <source>
        <dbReference type="ARBA" id="ARBA00037941"/>
    </source>
</evidence>
<dbReference type="EC" id="1.1.3.15" evidence="7"/>
<dbReference type="EMBL" id="LNYA01000032">
    <property type="protein sequence ID" value="KTC95693.1"/>
    <property type="molecule type" value="Genomic_DNA"/>
</dbReference>
<dbReference type="GO" id="GO:0005737">
    <property type="term" value="C:cytoplasm"/>
    <property type="evidence" value="ECO:0007669"/>
    <property type="project" value="TreeGrafter"/>
</dbReference>
<name>A0A0W0TJM4_LEGER</name>
<gene>
    <name evidence="7" type="primary">lhgO</name>
    <name evidence="7" type="ORF">Lery_1988</name>
</gene>
<keyword evidence="4 7" id="KW-0560">Oxidoreductase</keyword>
<evidence type="ECO:0000256" key="2">
    <source>
        <dbReference type="ARBA" id="ARBA00022630"/>
    </source>
</evidence>
<dbReference type="PANTHER" id="PTHR43104">
    <property type="entry name" value="L-2-HYDROXYGLUTARATE DEHYDROGENASE, MITOCHONDRIAL"/>
    <property type="match status" value="1"/>
</dbReference>
<dbReference type="PANTHER" id="PTHR43104:SF2">
    <property type="entry name" value="L-2-HYDROXYGLUTARATE DEHYDROGENASE, MITOCHONDRIAL"/>
    <property type="match status" value="1"/>
</dbReference>
<evidence type="ECO:0000313" key="7">
    <source>
        <dbReference type="EMBL" id="KTC95693.1"/>
    </source>
</evidence>
<dbReference type="InterPro" id="IPR036188">
    <property type="entry name" value="FAD/NAD-bd_sf"/>
</dbReference>
<dbReference type="OrthoDB" id="9801699at2"/>
<keyword evidence="8" id="KW-1185">Reference proteome</keyword>
<dbReference type="PATRIC" id="fig|448.7.peg.2085"/>
<dbReference type="GO" id="GO:0003973">
    <property type="term" value="F:(S)-2-hydroxy-acid oxidase activity"/>
    <property type="evidence" value="ECO:0007669"/>
    <property type="project" value="UniProtKB-EC"/>
</dbReference>
<dbReference type="AlphaFoldDB" id="A0A0W0TJM4"/>
<evidence type="ECO:0000256" key="1">
    <source>
        <dbReference type="ARBA" id="ARBA00001974"/>
    </source>
</evidence>
<proteinExistence type="inferred from homology"/>
<dbReference type="SUPFAM" id="SSF51905">
    <property type="entry name" value="FAD/NAD(P)-binding domain"/>
    <property type="match status" value="1"/>
</dbReference>
<comment type="similarity">
    <text evidence="5">Belongs to the L2HGDH family.</text>
</comment>
<dbReference type="Gene3D" id="3.50.50.60">
    <property type="entry name" value="FAD/NAD(P)-binding domain"/>
    <property type="match status" value="1"/>
</dbReference>
<organism evidence="7 8">
    <name type="scientific">Legionella erythra</name>
    <dbReference type="NCBI Taxonomy" id="448"/>
    <lineage>
        <taxon>Bacteria</taxon>
        <taxon>Pseudomonadati</taxon>
        <taxon>Pseudomonadota</taxon>
        <taxon>Gammaproteobacteria</taxon>
        <taxon>Legionellales</taxon>
        <taxon>Legionellaceae</taxon>
        <taxon>Legionella</taxon>
    </lineage>
</organism>
<feature type="domain" description="FAD dependent oxidoreductase" evidence="6">
    <location>
        <begin position="13"/>
        <end position="403"/>
    </location>
</feature>
<dbReference type="STRING" id="448.Lery_1988"/>
<accession>A0A0W0TJM4</accession>
<dbReference type="Pfam" id="PF01266">
    <property type="entry name" value="DAO"/>
    <property type="match status" value="1"/>
</dbReference>
<dbReference type="InterPro" id="IPR006076">
    <property type="entry name" value="FAD-dep_OxRdtase"/>
</dbReference>
<evidence type="ECO:0000313" key="8">
    <source>
        <dbReference type="Proteomes" id="UP000054773"/>
    </source>
</evidence>
<sequence length="418" mass="46505">MNTLPPNLAACADYLIIGAGIMGLSVAWELLKAEPRAKIVVLEKEAAVGLHASGRNSGVLHSGIYYPEGSLKSQVCLHGARLMATYCEEHQLPLNRMGKVIVPVKQEDEAALNTLYTRAKANGARVHLLDEQELRAMEPEARTATGQALYSPDTAVVDPLAIVQHLYFSLESQGVVFHLNCGELTIDTTRKCIRTPQGSWHYGYLFNTAGLFADQIAERCGLGKRYVLLPFKGFYYEVAKAANLTINHLIYPVPDMNVPFLGVHFTKSISGKIYIGPTAIPALGRENYRGWQGANLSELMKTVALLSRHYYANRQGFRTYTHQEVPRLLKSKFLSAARSLVPRLRAKDVLRSDKVGIRAQLYDQQKKELVMDFLMSTTKNETHVLNAVSPAFTSAFSFAKMVVAEKEHHQAEITKESR</sequence>
<evidence type="ECO:0000256" key="4">
    <source>
        <dbReference type="ARBA" id="ARBA00023002"/>
    </source>
</evidence>
<comment type="cofactor">
    <cofactor evidence="1">
        <name>FAD</name>
        <dbReference type="ChEBI" id="CHEBI:57692"/>
    </cofactor>
</comment>
<comment type="caution">
    <text evidence="7">The sequence shown here is derived from an EMBL/GenBank/DDBJ whole genome shotgun (WGS) entry which is preliminary data.</text>
</comment>
<reference evidence="7 8" key="1">
    <citation type="submission" date="2015-11" db="EMBL/GenBank/DDBJ databases">
        <title>Genomic analysis of 38 Legionella species identifies large and diverse effector repertoires.</title>
        <authorList>
            <person name="Burstein D."/>
            <person name="Amaro F."/>
            <person name="Zusman T."/>
            <person name="Lifshitz Z."/>
            <person name="Cohen O."/>
            <person name="Gilbert J.A."/>
            <person name="Pupko T."/>
            <person name="Shuman H.A."/>
            <person name="Segal G."/>
        </authorList>
    </citation>
    <scope>NUCLEOTIDE SEQUENCE [LARGE SCALE GENOMIC DNA]</scope>
    <source>
        <strain evidence="7 8">SE-32A-C8</strain>
    </source>
</reference>
<evidence type="ECO:0000256" key="3">
    <source>
        <dbReference type="ARBA" id="ARBA00022827"/>
    </source>
</evidence>
<dbReference type="GO" id="GO:0047545">
    <property type="term" value="F:(S)-2-hydroxyglutarate dehydrogenase activity"/>
    <property type="evidence" value="ECO:0007669"/>
    <property type="project" value="TreeGrafter"/>
</dbReference>
<dbReference type="Proteomes" id="UP000054773">
    <property type="component" value="Unassembled WGS sequence"/>
</dbReference>
<dbReference type="Gene3D" id="3.30.9.10">
    <property type="entry name" value="D-Amino Acid Oxidase, subunit A, domain 2"/>
    <property type="match status" value="1"/>
</dbReference>
<evidence type="ECO:0000259" key="6">
    <source>
        <dbReference type="Pfam" id="PF01266"/>
    </source>
</evidence>
<dbReference type="NCBIfam" id="NF008726">
    <property type="entry name" value="PRK11728.1"/>
    <property type="match status" value="1"/>
</dbReference>
<protein>
    <submittedName>
        <fullName evidence="7">L-2-hydroxyglutarate oxidase LhgO</fullName>
        <ecNumber evidence="7">1.1.3.15</ecNumber>
    </submittedName>
</protein>
<dbReference type="RefSeq" id="WP_058527132.1">
    <property type="nucleotide sequence ID" value="NZ_CAAAHY010000014.1"/>
</dbReference>
<keyword evidence="3" id="KW-0274">FAD</keyword>
<keyword evidence="2" id="KW-0285">Flavoprotein</keyword>